<organism evidence="3 4">
    <name type="scientific">Clathrus columnatus</name>
    <dbReference type="NCBI Taxonomy" id="1419009"/>
    <lineage>
        <taxon>Eukaryota</taxon>
        <taxon>Fungi</taxon>
        <taxon>Dikarya</taxon>
        <taxon>Basidiomycota</taxon>
        <taxon>Agaricomycotina</taxon>
        <taxon>Agaricomycetes</taxon>
        <taxon>Phallomycetidae</taxon>
        <taxon>Phallales</taxon>
        <taxon>Clathraceae</taxon>
        <taxon>Clathrus</taxon>
    </lineage>
</organism>
<sequence length="226" mass="25530">MNRRTQTARHRPSQSLASDDLGYVRETDSEVGSSIEEKLRSDLTSAKQEIGKLKGQVETLQKALKERPPPEEIQTLSRELQNLELLLHGTQKENERATSELERLKNREKLMERELKRLIGEDWEETLNIGGRYSPARPAPSVSSAARNMMIKNDNSSTISFGTTNPSVESNAALLAYVEQIRTMLTGMDERLQLGQKNIQAVVERAEAEKQQLQEMLKQESDVVPS</sequence>
<gene>
    <name evidence="3" type="ORF">Clacol_007480</name>
</gene>
<keyword evidence="1" id="KW-0175">Coiled coil</keyword>
<evidence type="ECO:0000313" key="4">
    <source>
        <dbReference type="Proteomes" id="UP001050691"/>
    </source>
</evidence>
<feature type="region of interest" description="Disordered" evidence="2">
    <location>
        <begin position="1"/>
        <end position="40"/>
    </location>
</feature>
<feature type="compositionally biased region" description="Basic residues" evidence="2">
    <location>
        <begin position="1"/>
        <end position="12"/>
    </location>
</feature>
<feature type="coiled-coil region" evidence="1">
    <location>
        <begin position="196"/>
        <end position="223"/>
    </location>
</feature>
<name>A0AAV5AF20_9AGAM</name>
<protein>
    <submittedName>
        <fullName evidence="3">Uncharacterized protein</fullName>
    </submittedName>
</protein>
<proteinExistence type="predicted"/>
<comment type="caution">
    <text evidence="3">The sequence shown here is derived from an EMBL/GenBank/DDBJ whole genome shotgun (WGS) entry which is preliminary data.</text>
</comment>
<dbReference type="Proteomes" id="UP001050691">
    <property type="component" value="Unassembled WGS sequence"/>
</dbReference>
<evidence type="ECO:0000256" key="2">
    <source>
        <dbReference type="SAM" id="MobiDB-lite"/>
    </source>
</evidence>
<accession>A0AAV5AF20</accession>
<keyword evidence="4" id="KW-1185">Reference proteome</keyword>
<dbReference type="EMBL" id="BPWL01000008">
    <property type="protein sequence ID" value="GJJ13229.1"/>
    <property type="molecule type" value="Genomic_DNA"/>
</dbReference>
<reference evidence="3" key="1">
    <citation type="submission" date="2021-10" db="EMBL/GenBank/DDBJ databases">
        <title>De novo Genome Assembly of Clathrus columnatus (Basidiomycota, Fungi) Using Illumina and Nanopore Sequence Data.</title>
        <authorList>
            <person name="Ogiso-Tanaka E."/>
            <person name="Itagaki H."/>
            <person name="Hosoya T."/>
            <person name="Hosaka K."/>
        </authorList>
    </citation>
    <scope>NUCLEOTIDE SEQUENCE</scope>
    <source>
        <strain evidence="3">MO-923</strain>
    </source>
</reference>
<dbReference type="AlphaFoldDB" id="A0AAV5AF20"/>
<evidence type="ECO:0000256" key="1">
    <source>
        <dbReference type="SAM" id="Coils"/>
    </source>
</evidence>
<evidence type="ECO:0000313" key="3">
    <source>
        <dbReference type="EMBL" id="GJJ13229.1"/>
    </source>
</evidence>